<reference evidence="2" key="2">
    <citation type="submission" date="2022-01" db="EMBL/GenBank/DDBJ databases">
        <authorList>
            <person name="Yamashiro T."/>
            <person name="Shiraishi A."/>
            <person name="Satake H."/>
            <person name="Nakayama K."/>
        </authorList>
    </citation>
    <scope>NUCLEOTIDE SEQUENCE</scope>
</reference>
<protein>
    <submittedName>
        <fullName evidence="2">Uncharacterized protein</fullName>
    </submittedName>
</protein>
<dbReference type="EMBL" id="BQNB010018858">
    <property type="protein sequence ID" value="GJT79019.1"/>
    <property type="molecule type" value="Genomic_DNA"/>
</dbReference>
<name>A0ABQ5GUP3_9ASTR</name>
<keyword evidence="1" id="KW-0175">Coiled coil</keyword>
<organism evidence="2 3">
    <name type="scientific">Tanacetum coccineum</name>
    <dbReference type="NCBI Taxonomy" id="301880"/>
    <lineage>
        <taxon>Eukaryota</taxon>
        <taxon>Viridiplantae</taxon>
        <taxon>Streptophyta</taxon>
        <taxon>Embryophyta</taxon>
        <taxon>Tracheophyta</taxon>
        <taxon>Spermatophyta</taxon>
        <taxon>Magnoliopsida</taxon>
        <taxon>eudicotyledons</taxon>
        <taxon>Gunneridae</taxon>
        <taxon>Pentapetalae</taxon>
        <taxon>asterids</taxon>
        <taxon>campanulids</taxon>
        <taxon>Asterales</taxon>
        <taxon>Asteraceae</taxon>
        <taxon>Asteroideae</taxon>
        <taxon>Anthemideae</taxon>
        <taxon>Anthemidinae</taxon>
        <taxon>Tanacetum</taxon>
    </lineage>
</organism>
<sequence length="343" mass="39336">MVLAPGQPIPHGRPYRYHLNRLIHMMNARKRVRPLPTHCLVVRHSVHYSSLDHFSLDDSSRDSSSSSSSETFFRFSAIPSHDSSYASPSRKRSRSLAASVPLSSPTLGALSYACADLLPSPKRIRFLRQLQILLGCRGTDLEMVVDVVRSDGIDINPEIQAEINECIAYADALRDRGIHARVIVEAIDQEEIETSMRGPIEVGVDRVTHPVVADDIPEAAQEGAVEVMYETLGYLVQRFHDHTKEIPINRVQVIESVQRDQGHRIVATRQQSVDMLERIRELEQDNMRLRDMMDVASQRVTRSQRIELRVSREMRQIRHFRFYDRMRIARLEACARRHLGYHS</sequence>
<proteinExistence type="predicted"/>
<evidence type="ECO:0000256" key="1">
    <source>
        <dbReference type="SAM" id="Coils"/>
    </source>
</evidence>
<evidence type="ECO:0000313" key="2">
    <source>
        <dbReference type="EMBL" id="GJT79019.1"/>
    </source>
</evidence>
<comment type="caution">
    <text evidence="2">The sequence shown here is derived from an EMBL/GenBank/DDBJ whole genome shotgun (WGS) entry which is preliminary data.</text>
</comment>
<accession>A0ABQ5GUP3</accession>
<reference evidence="2" key="1">
    <citation type="journal article" date="2022" name="Int. J. Mol. Sci.">
        <title>Draft Genome of Tanacetum Coccineum: Genomic Comparison of Closely Related Tanacetum-Family Plants.</title>
        <authorList>
            <person name="Yamashiro T."/>
            <person name="Shiraishi A."/>
            <person name="Nakayama K."/>
            <person name="Satake H."/>
        </authorList>
    </citation>
    <scope>NUCLEOTIDE SEQUENCE</scope>
</reference>
<gene>
    <name evidence="2" type="ORF">Tco_1045744</name>
</gene>
<dbReference type="Proteomes" id="UP001151760">
    <property type="component" value="Unassembled WGS sequence"/>
</dbReference>
<evidence type="ECO:0000313" key="3">
    <source>
        <dbReference type="Proteomes" id="UP001151760"/>
    </source>
</evidence>
<feature type="coiled-coil region" evidence="1">
    <location>
        <begin position="265"/>
        <end position="299"/>
    </location>
</feature>
<keyword evidence="3" id="KW-1185">Reference proteome</keyword>